<dbReference type="Pfam" id="PF13624">
    <property type="entry name" value="SurA_N_3"/>
    <property type="match status" value="1"/>
</dbReference>
<organism evidence="3 4">
    <name type="scientific">Lujinxingia vulgaris</name>
    <dbReference type="NCBI Taxonomy" id="2600176"/>
    <lineage>
        <taxon>Bacteria</taxon>
        <taxon>Deltaproteobacteria</taxon>
        <taxon>Bradymonadales</taxon>
        <taxon>Lujinxingiaceae</taxon>
        <taxon>Lujinxingia</taxon>
    </lineage>
</organism>
<sequence length="351" mass="38901">MNPLLHMLSLKTLSLLLAIPVLGCDPGLSEPPADAPSRATAEASGQVSPEGADAPGAAGGVEASAVVARVNAVPIHAVEVERRLDRIDELYRHARRPFNPAIRQAKRNEVIDRLIDHELLRQHIDQAAVEIAPKRVDLEVEERVEEHFGSTTAFQRYLQAENLTMSDFRREVRDAMILEHTLLGETREKPAEEPAVSEAQLREIYARVAAGRPAAARVRVSSVTLPAKHRQQAARISRARCTNEALPDDATHRDLGWRQRHQFPAAAGFRLFGTGDSPARSAVVPAPDGSSVTVYCVHDRREAGVREFDEVEPLLRERANRALLESKRRALLQRLREHADIQRLDATSPQP</sequence>
<feature type="chain" id="PRO_5023084768" description="PpiC domain-containing protein" evidence="2">
    <location>
        <begin position="24"/>
        <end position="351"/>
    </location>
</feature>
<feature type="signal peptide" evidence="2">
    <location>
        <begin position="1"/>
        <end position="23"/>
    </location>
</feature>
<dbReference type="Gene3D" id="1.10.4030.10">
    <property type="entry name" value="Porin chaperone SurA, peptide-binding domain"/>
    <property type="match status" value="1"/>
</dbReference>
<evidence type="ECO:0008006" key="5">
    <source>
        <dbReference type="Google" id="ProtNLM"/>
    </source>
</evidence>
<comment type="caution">
    <text evidence="3">The sequence shown here is derived from an EMBL/GenBank/DDBJ whole genome shotgun (WGS) entry which is preliminary data.</text>
</comment>
<dbReference type="RefSeq" id="WP_146974869.1">
    <property type="nucleotide sequence ID" value="NZ_VOSL01000054.1"/>
</dbReference>
<dbReference type="PANTHER" id="PTHR47245">
    <property type="entry name" value="PEPTIDYLPROLYL ISOMERASE"/>
    <property type="match status" value="1"/>
</dbReference>
<accession>A0A5C6XAZ6</accession>
<keyword evidence="2" id="KW-0732">Signal</keyword>
<dbReference type="InterPro" id="IPR046357">
    <property type="entry name" value="PPIase_dom_sf"/>
</dbReference>
<dbReference type="Proteomes" id="UP000321046">
    <property type="component" value="Unassembled WGS sequence"/>
</dbReference>
<evidence type="ECO:0000313" key="3">
    <source>
        <dbReference type="EMBL" id="TXD34488.1"/>
    </source>
</evidence>
<evidence type="ECO:0000256" key="2">
    <source>
        <dbReference type="SAM" id="SignalP"/>
    </source>
</evidence>
<feature type="region of interest" description="Disordered" evidence="1">
    <location>
        <begin position="29"/>
        <end position="58"/>
    </location>
</feature>
<dbReference type="OrthoDB" id="5502818at2"/>
<dbReference type="EMBL" id="VOSL01000054">
    <property type="protein sequence ID" value="TXD34488.1"/>
    <property type="molecule type" value="Genomic_DNA"/>
</dbReference>
<name>A0A5C6XAZ6_9DELT</name>
<dbReference type="SUPFAM" id="SSF109998">
    <property type="entry name" value="Triger factor/SurA peptide-binding domain-like"/>
    <property type="match status" value="1"/>
</dbReference>
<reference evidence="3 4" key="1">
    <citation type="submission" date="2019-08" db="EMBL/GenBank/DDBJ databases">
        <title>Bradymonadales sp. TMQ2.</title>
        <authorList>
            <person name="Liang Q."/>
        </authorList>
    </citation>
    <scope>NUCLEOTIDE SEQUENCE [LARGE SCALE GENOMIC DNA]</scope>
    <source>
        <strain evidence="3 4">TMQ2</strain>
    </source>
</reference>
<gene>
    <name evidence="3" type="ORF">FRC96_12750</name>
</gene>
<evidence type="ECO:0000256" key="1">
    <source>
        <dbReference type="SAM" id="MobiDB-lite"/>
    </source>
</evidence>
<dbReference type="InterPro" id="IPR027304">
    <property type="entry name" value="Trigger_fact/SurA_dom_sf"/>
</dbReference>
<evidence type="ECO:0000313" key="4">
    <source>
        <dbReference type="Proteomes" id="UP000321046"/>
    </source>
</evidence>
<dbReference type="PANTHER" id="PTHR47245:SF2">
    <property type="entry name" value="PEPTIDYL-PROLYL CIS-TRANS ISOMERASE HP_0175-RELATED"/>
    <property type="match status" value="1"/>
</dbReference>
<protein>
    <recommendedName>
        <fullName evidence="5">PpiC domain-containing protein</fullName>
    </recommendedName>
</protein>
<proteinExistence type="predicted"/>
<dbReference type="Gene3D" id="3.10.50.40">
    <property type="match status" value="1"/>
</dbReference>
<dbReference type="AlphaFoldDB" id="A0A5C6XAZ6"/>
<dbReference type="InterPro" id="IPR050245">
    <property type="entry name" value="PrsA_foldase"/>
</dbReference>
<dbReference type="GO" id="GO:0003755">
    <property type="term" value="F:peptidyl-prolyl cis-trans isomerase activity"/>
    <property type="evidence" value="ECO:0007669"/>
    <property type="project" value="InterPro"/>
</dbReference>